<keyword evidence="3" id="KW-1185">Reference proteome</keyword>
<gene>
    <name evidence="2" type="ORF">ACHAWO_006972</name>
</gene>
<reference evidence="2 3" key="1">
    <citation type="submission" date="2024-10" db="EMBL/GenBank/DDBJ databases">
        <title>Updated reference genomes for cyclostephanoid diatoms.</title>
        <authorList>
            <person name="Roberts W.R."/>
            <person name="Alverson A.J."/>
        </authorList>
    </citation>
    <scope>NUCLEOTIDE SEQUENCE [LARGE SCALE GENOMIC DNA]</scope>
    <source>
        <strain evidence="2 3">AJA010-31</strain>
    </source>
</reference>
<name>A0ABD3QCK9_9STRA</name>
<accession>A0ABD3QCK9</accession>
<sequence length="126" mass="13906">MCSLSSFTAKKYNASSFYNFKANMDTPITSRASLATDIATEVREKALEKLKLDDDKHECNHVIGAIKALLVTNGEILERCKESRVIKTSPSGPNRQGLRPAIPSSLSSTSKAAKIFIRLHLQKNQL</sequence>
<protein>
    <submittedName>
        <fullName evidence="2">Uncharacterized protein</fullName>
    </submittedName>
</protein>
<organism evidence="2 3">
    <name type="scientific">Cyclotella atomus</name>
    <dbReference type="NCBI Taxonomy" id="382360"/>
    <lineage>
        <taxon>Eukaryota</taxon>
        <taxon>Sar</taxon>
        <taxon>Stramenopiles</taxon>
        <taxon>Ochrophyta</taxon>
        <taxon>Bacillariophyta</taxon>
        <taxon>Coscinodiscophyceae</taxon>
        <taxon>Thalassiosirophycidae</taxon>
        <taxon>Stephanodiscales</taxon>
        <taxon>Stephanodiscaceae</taxon>
        <taxon>Cyclotella</taxon>
    </lineage>
</organism>
<comment type="caution">
    <text evidence="2">The sequence shown here is derived from an EMBL/GenBank/DDBJ whole genome shotgun (WGS) entry which is preliminary data.</text>
</comment>
<evidence type="ECO:0000313" key="3">
    <source>
        <dbReference type="Proteomes" id="UP001530400"/>
    </source>
</evidence>
<dbReference type="AlphaFoldDB" id="A0ABD3QCK9"/>
<evidence type="ECO:0000256" key="1">
    <source>
        <dbReference type="SAM" id="MobiDB-lite"/>
    </source>
</evidence>
<evidence type="ECO:0000313" key="2">
    <source>
        <dbReference type="EMBL" id="KAL3797809.1"/>
    </source>
</evidence>
<dbReference type="EMBL" id="JALLPJ020000238">
    <property type="protein sequence ID" value="KAL3797809.1"/>
    <property type="molecule type" value="Genomic_DNA"/>
</dbReference>
<dbReference type="Proteomes" id="UP001530400">
    <property type="component" value="Unassembled WGS sequence"/>
</dbReference>
<feature type="region of interest" description="Disordered" evidence="1">
    <location>
        <begin position="86"/>
        <end position="105"/>
    </location>
</feature>
<proteinExistence type="predicted"/>